<dbReference type="Gene3D" id="2.130.10.10">
    <property type="entry name" value="YVTN repeat-like/Quinoprotein amine dehydrogenase"/>
    <property type="match status" value="1"/>
</dbReference>
<sequence>MKKKLYFLLLMLLCTTFAFAQVCVQGVPRKLARSAKAEIASVMPNIDFDNIQYWVGNGRNHAALVVKWDDSKGNNTNLVWGYRWSGKATGVDMLKAVAAADPRFYMLVNEGTQYGTAVGGLGYDINGNGNIKLLNGSSSFSLTAGTYNCADYTFDKFTSNDASDHWCAGWYNGYWSYWTTNSLDQAYGYSSVGATSRELTSGCVDGWSYISDMSNWYSNDMSGKLEYVSTLTVPTAKAKIKSATAETGKVTTVNNLKEFAEALKNATDGETIKFREGLRGTEFDTSGILDYAEINNSVTINGNGVVLTNGPLPLNAYPSDYKTIRITDFVFKNLQESAFYYAPYKGGSLTIDRCIFDGISGNGDGVGCAISGTSASKDINVTISNCRFSNIKMTGKGSVLNIWELPNKDLVHLNLVSCTFADNDKASDGLICVVNAPHVHFANNVFYNNGDGITLNIKSDDAAKDVVSYGYNVINGTITESAKSRLLNSDICSTDLSPVVKFVDGEYQVVKNGAAYNHLPANTKIEGITLPERDVLGTIIDYSQPTQTGACQLVYDENANTDYTKGTFIVNEDWYGHQNSTVNFLTNDGEWVYRVVQKENPGIELGCTAQYGQIYGDKFYVTSKQEKDPGASVVGGRVNILDAKTMKMEKQIQTISTGDNGTSNADGRAFLGVDEHKGYVGTSNGIFILDLDKQEIAGSVEGTTNGGGSAYDQLYSGQIGSMIRVNDRVFAVHQKSGLLVIDANTDKVEQAIAAPEGWGFGSVVLSKDGNLWLSLAATSGTGKADNRIVKINPNTLEQNIIDLPEDIYGPANSWYAWTPDCFCASNQQNVLYWNGGSNSWFSNYTIYKYDIDSNKFSKYLDYTDAADGFYIYGCSFRVDPVSDDAYVSLYKGFGDATYVVRKYDAEGKQLAEYPMISNYWFPSLPVFPDNVAPVIANPVGDLTLAADKTATIDLKDLATDADNFDAAIVKSVKTVSDASVLDAKMQYGSLVITPKKEGKTTVTIKVNSNGKLAESTFAVTVTPATGIKNITTNGAVEVARFSADGKRISAPQKGLNIIRMSDGSTRKVVVK</sequence>
<dbReference type="SUPFAM" id="SSF63829">
    <property type="entry name" value="Calcium-dependent phosphotriesterase"/>
    <property type="match status" value="1"/>
</dbReference>
<name>A0A4Y8V5F1_9BACT</name>
<dbReference type="RefSeq" id="WP_134844253.1">
    <property type="nucleotide sequence ID" value="NZ_SGVY01000048.1"/>
</dbReference>
<organism evidence="2 3">
    <name type="scientific">Segatella hominis</name>
    <dbReference type="NCBI Taxonomy" id="2518605"/>
    <lineage>
        <taxon>Bacteria</taxon>
        <taxon>Pseudomonadati</taxon>
        <taxon>Bacteroidota</taxon>
        <taxon>Bacteroidia</taxon>
        <taxon>Bacteroidales</taxon>
        <taxon>Prevotellaceae</taxon>
        <taxon>Segatella</taxon>
    </lineage>
</organism>
<keyword evidence="3" id="KW-1185">Reference proteome</keyword>
<protein>
    <submittedName>
        <fullName evidence="2">DUF5074 domain-containing protein</fullName>
    </submittedName>
</protein>
<evidence type="ECO:0000313" key="2">
    <source>
        <dbReference type="EMBL" id="TFH76335.1"/>
    </source>
</evidence>
<dbReference type="Pfam" id="PF16819">
    <property type="entry name" value="DUF5074"/>
    <property type="match status" value="1"/>
</dbReference>
<evidence type="ECO:0000256" key="1">
    <source>
        <dbReference type="SAM" id="SignalP"/>
    </source>
</evidence>
<reference evidence="2 3" key="1">
    <citation type="submission" date="2019-02" db="EMBL/GenBank/DDBJ databases">
        <title>Draft Genome Sequence of the Prevotella sp. BCRC 81118, Isolated from Human Feces.</title>
        <authorList>
            <person name="Huang C.-H."/>
        </authorList>
    </citation>
    <scope>NUCLEOTIDE SEQUENCE [LARGE SCALE GENOMIC DNA]</scope>
    <source>
        <strain evidence="2 3">BCRC 81118</strain>
    </source>
</reference>
<dbReference type="InterPro" id="IPR015943">
    <property type="entry name" value="WD40/YVTN_repeat-like_dom_sf"/>
</dbReference>
<accession>A0A4Y8V5F1</accession>
<dbReference type="InterPro" id="IPR031815">
    <property type="entry name" value="DUF5074"/>
</dbReference>
<feature type="chain" id="PRO_5021386251" evidence="1">
    <location>
        <begin position="21"/>
        <end position="1071"/>
    </location>
</feature>
<dbReference type="EMBL" id="SGVY01000048">
    <property type="protein sequence ID" value="TFH76335.1"/>
    <property type="molecule type" value="Genomic_DNA"/>
</dbReference>
<evidence type="ECO:0000313" key="3">
    <source>
        <dbReference type="Proteomes" id="UP000297872"/>
    </source>
</evidence>
<dbReference type="InterPro" id="IPR011050">
    <property type="entry name" value="Pectin_lyase_fold/virulence"/>
</dbReference>
<dbReference type="AlphaFoldDB" id="A0A4Y8V5F1"/>
<proteinExistence type="predicted"/>
<dbReference type="Proteomes" id="UP000297872">
    <property type="component" value="Unassembled WGS sequence"/>
</dbReference>
<feature type="signal peptide" evidence="1">
    <location>
        <begin position="1"/>
        <end position="20"/>
    </location>
</feature>
<gene>
    <name evidence="2" type="ORF">EXN75_13865</name>
</gene>
<dbReference type="GeneID" id="302996353"/>
<keyword evidence="1" id="KW-0732">Signal</keyword>
<dbReference type="OrthoDB" id="1041092at2"/>
<dbReference type="SUPFAM" id="SSF51126">
    <property type="entry name" value="Pectin lyase-like"/>
    <property type="match status" value="1"/>
</dbReference>
<comment type="caution">
    <text evidence="2">The sequence shown here is derived from an EMBL/GenBank/DDBJ whole genome shotgun (WGS) entry which is preliminary data.</text>
</comment>